<reference evidence="1 2" key="1">
    <citation type="submission" date="2019-08" db="EMBL/GenBank/DDBJ databases">
        <title>Luteimonas viscosus sp. nov., isolated from soil of a sunflower field.</title>
        <authorList>
            <person name="Jianli Z."/>
            <person name="Ying Z."/>
        </authorList>
    </citation>
    <scope>NUCLEOTIDE SEQUENCE [LARGE SCALE GENOMIC DNA]</scope>
    <source>
        <strain evidence="1 2">XBU10</strain>
    </source>
</reference>
<comment type="caution">
    <text evidence="1">The sequence shown here is derived from an EMBL/GenBank/DDBJ whole genome shotgun (WGS) entry which is preliminary data.</text>
</comment>
<evidence type="ECO:0000313" key="1">
    <source>
        <dbReference type="EMBL" id="TYT23083.1"/>
    </source>
</evidence>
<dbReference type="Pfam" id="PF13692">
    <property type="entry name" value="Glyco_trans_1_4"/>
    <property type="match status" value="1"/>
</dbReference>
<dbReference type="Proteomes" id="UP000324973">
    <property type="component" value="Unassembled WGS sequence"/>
</dbReference>
<dbReference type="Gene3D" id="3.40.50.2000">
    <property type="entry name" value="Glycogen Phosphorylase B"/>
    <property type="match status" value="1"/>
</dbReference>
<gene>
    <name evidence="1" type="ORF">FZO89_17730</name>
</gene>
<protein>
    <submittedName>
        <fullName evidence="1">Glycosyltransferase</fullName>
    </submittedName>
</protein>
<dbReference type="AlphaFoldDB" id="A0A5D4XGI9"/>
<dbReference type="PANTHER" id="PTHR12526">
    <property type="entry name" value="GLYCOSYLTRANSFERASE"/>
    <property type="match status" value="1"/>
</dbReference>
<keyword evidence="1" id="KW-0808">Transferase</keyword>
<dbReference type="OrthoDB" id="9807209at2"/>
<accession>A0A5D4XGI9</accession>
<dbReference type="EMBL" id="VTFT01000003">
    <property type="protein sequence ID" value="TYT23083.1"/>
    <property type="molecule type" value="Genomic_DNA"/>
</dbReference>
<dbReference type="SUPFAM" id="SSF53756">
    <property type="entry name" value="UDP-Glycosyltransferase/glycogen phosphorylase"/>
    <property type="match status" value="1"/>
</dbReference>
<dbReference type="PANTHER" id="PTHR12526:SF584">
    <property type="entry name" value="GLYCOSYLTRANSFERASE"/>
    <property type="match status" value="1"/>
</dbReference>
<keyword evidence="2" id="KW-1185">Reference proteome</keyword>
<dbReference type="GO" id="GO:0016740">
    <property type="term" value="F:transferase activity"/>
    <property type="evidence" value="ECO:0007669"/>
    <property type="project" value="UniProtKB-KW"/>
</dbReference>
<organism evidence="1 2">
    <name type="scientific">Luteimonas viscosa</name>
    <dbReference type="NCBI Taxonomy" id="1132694"/>
    <lineage>
        <taxon>Bacteria</taxon>
        <taxon>Pseudomonadati</taxon>
        <taxon>Pseudomonadota</taxon>
        <taxon>Gammaproteobacteria</taxon>
        <taxon>Lysobacterales</taxon>
        <taxon>Lysobacteraceae</taxon>
        <taxon>Luteimonas</taxon>
    </lineage>
</organism>
<evidence type="ECO:0000313" key="2">
    <source>
        <dbReference type="Proteomes" id="UP000324973"/>
    </source>
</evidence>
<name>A0A5D4XGI9_9GAMM</name>
<sequence>MPALLSYHLRRLGSRLHRMRIALRVSGWRALLRRMFAPPLATVDQAPAAPSSTLPAIASDSGFSVSRPRRWLLIDVAVPRPDRDSGSLRAYNLIRLLRAEGDAVEFLPDRREEAGGYAEALREMGVVVHQGRDRAPYPQWFAHHLARFDMLVISRYHLAEFLTPLARRVAPETCVILDTVDLHHLREQREAELRDDSTLRRLARSTRRRELAAVSAAHVVWVVSHVERDLLQRALPGVRVEVLPNIHEAVATSAGFGSRQGLLFIGGARHPPNVDAVDWLLGEIFPRIRLTLPDCALHLVGEGLSRLPSVRRAGPGVVVHDHVPRLEPLLDACRVGLAPLRYGAGVKGKMNICMAHGMPVVATTCAAEGMHLEHDGDVLLADDADALATAAIRAYQDQALWQRLSANGLRHVQQHFSFDVARRALAATCAVGR</sequence>
<proteinExistence type="predicted"/>